<dbReference type="GeneID" id="111246332"/>
<dbReference type="InterPro" id="IPR000719">
    <property type="entry name" value="Prot_kinase_dom"/>
</dbReference>
<evidence type="ECO:0000256" key="8">
    <source>
        <dbReference type="ARBA" id="ARBA00022833"/>
    </source>
</evidence>
<dbReference type="Gene3D" id="3.30.60.20">
    <property type="match status" value="1"/>
</dbReference>
<dbReference type="SUPFAM" id="SSF56112">
    <property type="entry name" value="Protein kinase-like (PK-like)"/>
    <property type="match status" value="1"/>
</dbReference>
<keyword evidence="9 10" id="KW-0067">ATP-binding</keyword>
<dbReference type="PROSITE" id="PS00107">
    <property type="entry name" value="PROTEIN_KINASE_ATP"/>
    <property type="match status" value="1"/>
</dbReference>
<feature type="domain" description="Phorbol-ester/DAG-type" evidence="13">
    <location>
        <begin position="267"/>
        <end position="313"/>
    </location>
</feature>
<dbReference type="EnsemblMetazoa" id="XM_022795776">
    <property type="protein sequence ID" value="XP_022651511"/>
    <property type="gene ID" value="LOC111246332"/>
</dbReference>
<dbReference type="CDD" id="cd01816">
    <property type="entry name" value="RBD_RAF"/>
    <property type="match status" value="1"/>
</dbReference>
<dbReference type="GO" id="GO:0004709">
    <property type="term" value="F:MAP kinase kinase kinase activity"/>
    <property type="evidence" value="ECO:0007669"/>
    <property type="project" value="TreeGrafter"/>
</dbReference>
<keyword evidence="3" id="KW-0723">Serine/threonine-protein kinase</keyword>
<evidence type="ECO:0000256" key="10">
    <source>
        <dbReference type="PROSITE-ProRule" id="PRU10141"/>
    </source>
</evidence>
<dbReference type="InterPro" id="IPR002219">
    <property type="entry name" value="PKC_DAG/PE"/>
</dbReference>
<organism evidence="15 16">
    <name type="scientific">Varroa destructor</name>
    <name type="common">Honeybee mite</name>
    <dbReference type="NCBI Taxonomy" id="109461"/>
    <lineage>
        <taxon>Eukaryota</taxon>
        <taxon>Metazoa</taxon>
        <taxon>Ecdysozoa</taxon>
        <taxon>Arthropoda</taxon>
        <taxon>Chelicerata</taxon>
        <taxon>Arachnida</taxon>
        <taxon>Acari</taxon>
        <taxon>Parasitiformes</taxon>
        <taxon>Mesostigmata</taxon>
        <taxon>Gamasina</taxon>
        <taxon>Dermanyssoidea</taxon>
        <taxon>Varroidae</taxon>
        <taxon>Varroa</taxon>
    </lineage>
</organism>
<dbReference type="RefSeq" id="XP_022651511.1">
    <property type="nucleotide sequence ID" value="XM_022795776.1"/>
</dbReference>
<dbReference type="InterPro" id="IPR017441">
    <property type="entry name" value="Protein_kinase_ATP_BS"/>
</dbReference>
<keyword evidence="16" id="KW-1185">Reference proteome</keyword>
<dbReference type="FunFam" id="3.30.200.20:FF:000024">
    <property type="entry name" value="B-Raf proto-oncogene serine/threonine-protein kinase"/>
    <property type="match status" value="1"/>
</dbReference>
<dbReference type="PROSITE" id="PS50081">
    <property type="entry name" value="ZF_DAG_PE_2"/>
    <property type="match status" value="1"/>
</dbReference>
<dbReference type="Gene3D" id="1.10.510.10">
    <property type="entry name" value="Transferase(Phosphotransferase) domain 1"/>
    <property type="match status" value="1"/>
</dbReference>
<dbReference type="InterPro" id="IPR011009">
    <property type="entry name" value="Kinase-like_dom_sf"/>
</dbReference>
<evidence type="ECO:0000256" key="1">
    <source>
        <dbReference type="ARBA" id="ARBA00010507"/>
    </source>
</evidence>
<feature type="region of interest" description="Disordered" evidence="11">
    <location>
        <begin position="97"/>
        <end position="123"/>
    </location>
</feature>
<dbReference type="GO" id="GO:0006950">
    <property type="term" value="P:response to stress"/>
    <property type="evidence" value="ECO:0007669"/>
    <property type="project" value="UniProtKB-ARBA"/>
</dbReference>
<dbReference type="FunFam" id="1.10.510.10:FF:000036">
    <property type="entry name" value="RAF proto-oncogene serine/threonine-protein kinase"/>
    <property type="match status" value="1"/>
</dbReference>
<dbReference type="Gene3D" id="3.10.20.90">
    <property type="entry name" value="Phosphatidylinositol 3-kinase Catalytic Subunit, Chain A, domain 1"/>
    <property type="match status" value="1"/>
</dbReference>
<dbReference type="CDD" id="cd20811">
    <property type="entry name" value="C1_Raf"/>
    <property type="match status" value="1"/>
</dbReference>
<evidence type="ECO:0000256" key="5">
    <source>
        <dbReference type="ARBA" id="ARBA00022723"/>
    </source>
</evidence>
<evidence type="ECO:0000313" key="16">
    <source>
        <dbReference type="Proteomes" id="UP000594260"/>
    </source>
</evidence>
<evidence type="ECO:0000259" key="12">
    <source>
        <dbReference type="PROSITE" id="PS50011"/>
    </source>
</evidence>
<feature type="binding site" evidence="10">
    <location>
        <position position="504"/>
    </location>
    <ligand>
        <name>ATP</name>
        <dbReference type="ChEBI" id="CHEBI:30616"/>
    </ligand>
</feature>
<dbReference type="GO" id="GO:0046872">
    <property type="term" value="F:metal ion binding"/>
    <property type="evidence" value="ECO:0007669"/>
    <property type="project" value="UniProtKB-KW"/>
</dbReference>
<evidence type="ECO:0000256" key="9">
    <source>
        <dbReference type="ARBA" id="ARBA00022840"/>
    </source>
</evidence>
<dbReference type="Gene3D" id="3.30.200.20">
    <property type="entry name" value="Phosphorylase Kinase, domain 1"/>
    <property type="match status" value="1"/>
</dbReference>
<reference evidence="15" key="1">
    <citation type="submission" date="2021-01" db="UniProtKB">
        <authorList>
            <consortium name="EnsemblMetazoa"/>
        </authorList>
    </citation>
    <scope>IDENTIFICATION</scope>
</reference>
<feature type="region of interest" description="Disordered" evidence="11">
    <location>
        <begin position="348"/>
        <end position="387"/>
    </location>
</feature>
<feature type="domain" description="Protein kinase" evidence="12">
    <location>
        <begin position="478"/>
        <end position="739"/>
    </location>
</feature>
<dbReference type="GO" id="GO:0005524">
    <property type="term" value="F:ATP binding"/>
    <property type="evidence" value="ECO:0007669"/>
    <property type="project" value="UniProtKB-UniRule"/>
</dbReference>
<feature type="compositionally biased region" description="Polar residues" evidence="11">
    <location>
        <begin position="420"/>
        <end position="441"/>
    </location>
</feature>
<keyword evidence="6 10" id="KW-0547">Nucleotide-binding</keyword>
<dbReference type="PANTHER" id="PTHR44329:SF262">
    <property type="entry name" value="RAF HOMOLOG SERINE_THREONINE-PROTEIN KINASE RAF"/>
    <property type="match status" value="1"/>
</dbReference>
<dbReference type="SMART" id="SM00220">
    <property type="entry name" value="S_TKc"/>
    <property type="match status" value="1"/>
</dbReference>
<dbReference type="EC" id="2.7.11.1" evidence="2"/>
<evidence type="ECO:0000256" key="11">
    <source>
        <dbReference type="SAM" id="MobiDB-lite"/>
    </source>
</evidence>
<evidence type="ECO:0000256" key="7">
    <source>
        <dbReference type="ARBA" id="ARBA00022777"/>
    </source>
</evidence>
<comment type="similarity">
    <text evidence="1">Belongs to the protein kinase superfamily. TKL Ser/Thr protein kinase family. RAF subfamily.</text>
</comment>
<accession>A0A7M7JFZ3</accession>
<dbReference type="Proteomes" id="UP000594260">
    <property type="component" value="Unplaced"/>
</dbReference>
<evidence type="ECO:0000259" key="13">
    <source>
        <dbReference type="PROSITE" id="PS50081"/>
    </source>
</evidence>
<protein>
    <recommendedName>
        <fullName evidence="2">non-specific serine/threonine protein kinase</fullName>
        <ecNumber evidence="2">2.7.11.1</ecNumber>
    </recommendedName>
</protein>
<dbReference type="Pfam" id="PF07714">
    <property type="entry name" value="PK_Tyr_Ser-Thr"/>
    <property type="match status" value="1"/>
</dbReference>
<evidence type="ECO:0000256" key="3">
    <source>
        <dbReference type="ARBA" id="ARBA00022527"/>
    </source>
</evidence>
<evidence type="ECO:0000256" key="2">
    <source>
        <dbReference type="ARBA" id="ARBA00012513"/>
    </source>
</evidence>
<keyword evidence="8" id="KW-0862">Zinc</keyword>
<dbReference type="SUPFAM" id="SSF54236">
    <property type="entry name" value="Ubiquitin-like"/>
    <property type="match status" value="1"/>
</dbReference>
<dbReference type="InterPro" id="IPR051681">
    <property type="entry name" value="Ser/Thr_Kinases-Pseudokinases"/>
</dbReference>
<proteinExistence type="inferred from homology"/>
<dbReference type="AlphaFoldDB" id="A0A7M7JFZ3"/>
<evidence type="ECO:0000256" key="6">
    <source>
        <dbReference type="ARBA" id="ARBA00022741"/>
    </source>
</evidence>
<dbReference type="PROSITE" id="PS00479">
    <property type="entry name" value="ZF_DAG_PE_1"/>
    <property type="match status" value="1"/>
</dbReference>
<keyword evidence="4" id="KW-0808">Transferase</keyword>
<dbReference type="InterPro" id="IPR003116">
    <property type="entry name" value="RBD_dom"/>
</dbReference>
<sequence>MASVVNGTPIPTNDDLVHGELKNIRNMIRLTQTNLEMLNQRFSGYQHPPSIYLQEYEYLTSRLDDFQSREQELLDALGDPSTGSSSTATAIGASVTSSIGTSSTGYSTASGGTGSSSSTASATALSSTSGANSAVMGSSSAFNGNQSPDDTNFAAALLEGGVANSIGGRGGATSGDGGAPRSPMRSVVRIELPNAQHTTVQVRPGQTVVEALAKAMKRRKLSPEMCLAYKADSGELVDWDTDMGALGGDAELSVRIRDKFPVTTSISHNYVRKTFFSLAFCECCRKLLFHGFRCQTCGYRFHPRCADSVPALCQPLRVDQQYYKHLLAMQDGVEPPPAHYKPFIEEASSPRAIPGGGAGRGGDPHEGAAGAPLTAQRERSTSAPNVSYNMVNQDFSADLSKYKSQVYSSPGSGLVPPRCSQVSSASPTRTQSAQGSPTSSHKTPRPRARSADESSKKAVNQKSTRESIEDWEILPEEILTGPRIGSGSFGTVYRGHWHGHVALKKLNVTNPTPAQLQAFKNEVSVLRKTRHVSIILFMGCVSRPQLTIVTQWCEGSSLYKHLHVLETKFEMLQVIDIARQTAQGMDYLHAKNIIHRDLKSNNIFLHDDLTVKIGDFGLATVKARWSGSSPFSQPTGSILWMAPEVIRMKDPAPYSFQSDVYAFGIVLYELETQQLPYSNINNKDQILFMVGNGFLKPDMAHVRKDAPKALVRLTEDCIKFCRDDRPLFRQILASLESLMRSLPKIHRSTSEPTLNRTHLQSEDFLFACASPKTPSQFGNQPSFTFFSATGNF</sequence>
<dbReference type="InterPro" id="IPR046349">
    <property type="entry name" value="C1-like_sf"/>
</dbReference>
<dbReference type="SUPFAM" id="SSF57889">
    <property type="entry name" value="Cysteine-rich domain"/>
    <property type="match status" value="1"/>
</dbReference>
<dbReference type="PROSITE" id="PS00108">
    <property type="entry name" value="PROTEIN_KINASE_ST"/>
    <property type="match status" value="1"/>
</dbReference>
<dbReference type="InterPro" id="IPR008271">
    <property type="entry name" value="Ser/Thr_kinase_AS"/>
</dbReference>
<name>A0A7M7JFZ3_VARDE</name>
<dbReference type="Pfam" id="PF02196">
    <property type="entry name" value="RBD"/>
    <property type="match status" value="1"/>
</dbReference>
<dbReference type="InterPro" id="IPR029071">
    <property type="entry name" value="Ubiquitin-like_domsf"/>
</dbReference>
<keyword evidence="7" id="KW-0418">Kinase</keyword>
<dbReference type="SMART" id="SM00109">
    <property type="entry name" value="C1"/>
    <property type="match status" value="1"/>
</dbReference>
<dbReference type="FunFam" id="3.30.60.20:FF:000004">
    <property type="entry name" value="B-Raf proto-oncogene serine/threonine-protein kinase"/>
    <property type="match status" value="1"/>
</dbReference>
<dbReference type="PROSITE" id="PS50011">
    <property type="entry name" value="PROTEIN_KINASE_DOM"/>
    <property type="match status" value="1"/>
</dbReference>
<feature type="region of interest" description="Disordered" evidence="11">
    <location>
        <begin position="406"/>
        <end position="466"/>
    </location>
</feature>
<dbReference type="InterPro" id="IPR001245">
    <property type="entry name" value="Ser-Thr/Tyr_kinase_cat_dom"/>
</dbReference>
<evidence type="ECO:0000313" key="15">
    <source>
        <dbReference type="EnsemblMetazoa" id="XP_022651511"/>
    </source>
</evidence>
<feature type="domain" description="RBD" evidence="14">
    <location>
        <begin position="186"/>
        <end position="257"/>
    </location>
</feature>
<dbReference type="CDD" id="cd14062">
    <property type="entry name" value="STKc_Raf"/>
    <property type="match status" value="1"/>
</dbReference>
<dbReference type="Pfam" id="PF00130">
    <property type="entry name" value="C1_1"/>
    <property type="match status" value="1"/>
</dbReference>
<evidence type="ECO:0000256" key="4">
    <source>
        <dbReference type="ARBA" id="ARBA00022679"/>
    </source>
</evidence>
<keyword evidence="5" id="KW-0479">Metal-binding</keyword>
<dbReference type="PROSITE" id="PS50898">
    <property type="entry name" value="RBD"/>
    <property type="match status" value="1"/>
</dbReference>
<dbReference type="PANTHER" id="PTHR44329">
    <property type="entry name" value="SERINE/THREONINE-PROTEIN KINASE TNNI3K-RELATED"/>
    <property type="match status" value="1"/>
</dbReference>
<dbReference type="SMART" id="SM00455">
    <property type="entry name" value="RBD"/>
    <property type="match status" value="1"/>
</dbReference>
<evidence type="ECO:0000259" key="14">
    <source>
        <dbReference type="PROSITE" id="PS50898"/>
    </source>
</evidence>